<proteinExistence type="predicted"/>
<protein>
    <submittedName>
        <fullName evidence="1">Uncharacterized protein</fullName>
    </submittedName>
</protein>
<name>A0A2N6UIQ9_9FIRM</name>
<dbReference type="AlphaFoldDB" id="A0A2N6UIQ9"/>
<dbReference type="GeneID" id="84578670"/>
<accession>A0A2N6UIQ9</accession>
<organism evidence="1 2">
    <name type="scientific">Anaerococcus hydrogenalis</name>
    <dbReference type="NCBI Taxonomy" id="33029"/>
    <lineage>
        <taxon>Bacteria</taxon>
        <taxon>Bacillati</taxon>
        <taxon>Bacillota</taxon>
        <taxon>Tissierellia</taxon>
        <taxon>Tissierellales</taxon>
        <taxon>Peptoniphilaceae</taxon>
        <taxon>Anaerococcus</taxon>
    </lineage>
</organism>
<dbReference type="EMBL" id="PNHP01000003">
    <property type="protein sequence ID" value="PMC81519.1"/>
    <property type="molecule type" value="Genomic_DNA"/>
</dbReference>
<evidence type="ECO:0000313" key="2">
    <source>
        <dbReference type="Proteomes" id="UP000235658"/>
    </source>
</evidence>
<evidence type="ECO:0000313" key="1">
    <source>
        <dbReference type="EMBL" id="PMC81519.1"/>
    </source>
</evidence>
<sequence length="149" mass="17324">MLKDKKYYNLVKKQLDKDKILEKFEKNNGKITSVMEIDVVKIPENVNIDQKEDHENGIYAFGVSFSNINQNAGVLLDIKEFKPLSPFWIFNQDKSQKDISQNDLKFFMETLVENIEDGNTNFPIFVFYNSKNKLSISPQAIDPLDILKK</sequence>
<reference evidence="1 2" key="1">
    <citation type="submission" date="2017-09" db="EMBL/GenBank/DDBJ databases">
        <title>Bacterial strain isolated from the female urinary microbiota.</title>
        <authorList>
            <person name="Thomas-White K."/>
            <person name="Kumar N."/>
            <person name="Forster S."/>
            <person name="Putonti C."/>
            <person name="Lawley T."/>
            <person name="Wolfe A.J."/>
        </authorList>
    </citation>
    <scope>NUCLEOTIDE SEQUENCE [LARGE SCALE GENOMIC DNA]</scope>
    <source>
        <strain evidence="1 2">UMB0204</strain>
    </source>
</reference>
<dbReference type="RefSeq" id="WP_004813733.1">
    <property type="nucleotide sequence ID" value="NZ_CABKPG010000033.1"/>
</dbReference>
<dbReference type="Proteomes" id="UP000235658">
    <property type="component" value="Unassembled WGS sequence"/>
</dbReference>
<comment type="caution">
    <text evidence="1">The sequence shown here is derived from an EMBL/GenBank/DDBJ whole genome shotgun (WGS) entry which is preliminary data.</text>
</comment>
<gene>
    <name evidence="1" type="ORF">CJ192_05685</name>
</gene>